<dbReference type="SUPFAM" id="SSF56731">
    <property type="entry name" value="DNA primase core"/>
    <property type="match status" value="1"/>
</dbReference>
<evidence type="ECO:0000313" key="3">
    <source>
        <dbReference type="Proteomes" id="UP000222360"/>
    </source>
</evidence>
<evidence type="ECO:0000256" key="1">
    <source>
        <dbReference type="SAM" id="MobiDB-lite"/>
    </source>
</evidence>
<dbReference type="Pfam" id="PF13155">
    <property type="entry name" value="Toprim_2"/>
    <property type="match status" value="1"/>
</dbReference>
<gene>
    <name evidence="2" type="ORF">VSW3_2</name>
</gene>
<dbReference type="Gene3D" id="3.40.1360.10">
    <property type="match status" value="1"/>
</dbReference>
<reference evidence="2 3" key="1">
    <citation type="submission" date="2016-04" db="EMBL/GenBank/DDBJ databases">
        <title>Complete genome of Pseudomonas fluorescens phage VSW-3.</title>
        <authorList>
            <person name="Zhang C.-J."/>
            <person name="Wei Y.-L."/>
            <person name="Ji X.-L."/>
        </authorList>
    </citation>
    <scope>NUCLEOTIDE SEQUENCE [LARGE SCALE GENOMIC DNA]</scope>
</reference>
<name>A0A173GD57_9CAUD</name>
<accession>A0A173GD57</accession>
<feature type="region of interest" description="Disordered" evidence="1">
    <location>
        <begin position="280"/>
        <end position="302"/>
    </location>
</feature>
<proteinExistence type="predicted"/>
<sequence length="302" mass="33426">MSSEMMHPDEWLKQAQALTVGTKDKVRHLCGDASLVVYHNVDSWSAWCWRCHARGWVPKEQPSMRERLERKAQQEKLDRELSYNVRPPYPAVTDLSAWTPAARVWLYKAGLTAQRIAQLGAYWHAGSQRVVLPVKDSDGKVVFWQARNAEYPKDGRPKYISSSVPRDRVHVLYGRIEVGTLVCLTEDILSAFKVGRSGAVGYAVMGTALGQHTLALLAQSDVSVALWFDPDGAGEAARRAITKQLRLVGIEPHAIVTDKDPKAYSFGEIRGILDGIRSHAAPDNEGAEEVLSTAEDGQPEVG</sequence>
<dbReference type="EMBL" id="KX066068">
    <property type="protein sequence ID" value="ANH51078.1"/>
    <property type="molecule type" value="Genomic_DNA"/>
</dbReference>
<keyword evidence="2" id="KW-0067">ATP-binding</keyword>
<keyword evidence="3" id="KW-1185">Reference proteome</keyword>
<protein>
    <submittedName>
        <fullName evidence="2">DNA primase/helicase</fullName>
    </submittedName>
</protein>
<organism evidence="2 3">
    <name type="scientific">Pseudomonas phage VSW-3</name>
    <dbReference type="NCBI Taxonomy" id="1852562"/>
    <lineage>
        <taxon>Viruses</taxon>
        <taxon>Duplodnaviria</taxon>
        <taxon>Heunggongvirae</taxon>
        <taxon>Uroviricota</taxon>
        <taxon>Caudoviricetes</taxon>
        <taxon>Autographivirales</taxon>
        <taxon>Autonotataviridae</taxon>
        <taxon>Napahaivirus</taxon>
        <taxon>Napahaivirus VSW3</taxon>
    </lineage>
</organism>
<keyword evidence="2" id="KW-0347">Helicase</keyword>
<dbReference type="GO" id="GO:0004386">
    <property type="term" value="F:helicase activity"/>
    <property type="evidence" value="ECO:0007669"/>
    <property type="project" value="UniProtKB-KW"/>
</dbReference>
<evidence type="ECO:0000313" key="2">
    <source>
        <dbReference type="EMBL" id="ANH51078.1"/>
    </source>
</evidence>
<keyword evidence="2" id="KW-0378">Hydrolase</keyword>
<dbReference type="OrthoDB" id="5323at10239"/>
<dbReference type="Proteomes" id="UP000222360">
    <property type="component" value="Segment"/>
</dbReference>
<keyword evidence="2" id="KW-0547">Nucleotide-binding</keyword>